<sequence>MSDLEPIQTKPRPPRTLPTTASGTSGAHTAGRALSAALQTTPLMAPTLAEATGIAPAYRRARGSVTEGVANFARGLTGKDPLPMPATALAAAPTAQKSTTISPTPAAPTIVAPKLAGGAAASASGTPPNAPVLRTLTGHPGSVAVGRGEFGENVYDNSSIQKMQERSGQIPSAPVGPTTSVATVPTTVPSPVAVHRGLTDRVHGAVIGILGEAERRAEIRRGEIQSDIARLGRGSPTMRRALMDQLAQESGFANEAIRDDARVSAEMALQGQRLNAQTAEAVVQRQLTADQANQDARSRSQEQTSKGRQVTRTLTARDGSTHLLRNDGTVMPVQTVDGQPFREQLPPDGQVTPALRFNALNQQLQAISENVLLKPEEREAMAEPIREQVAALIVQAPQGRPSLTQFLAAARQKGSRMTAQDLTDYYNKTYGATR</sequence>
<dbReference type="EMBL" id="JBHRXK010000001">
    <property type="protein sequence ID" value="MFC3549566.1"/>
    <property type="molecule type" value="Genomic_DNA"/>
</dbReference>
<accession>A0ABV7RP23</accession>
<evidence type="ECO:0000313" key="2">
    <source>
        <dbReference type="EMBL" id="MFC3549566.1"/>
    </source>
</evidence>
<proteinExistence type="predicted"/>
<dbReference type="RefSeq" id="WP_386756813.1">
    <property type="nucleotide sequence ID" value="NZ_JBHRXK010000001.1"/>
</dbReference>
<feature type="region of interest" description="Disordered" evidence="1">
    <location>
        <begin position="1"/>
        <end position="28"/>
    </location>
</feature>
<feature type="region of interest" description="Disordered" evidence="1">
    <location>
        <begin position="287"/>
        <end position="325"/>
    </location>
</feature>
<reference evidence="3" key="1">
    <citation type="journal article" date="2019" name="Int. J. Syst. Evol. Microbiol.">
        <title>The Global Catalogue of Microorganisms (GCM) 10K type strain sequencing project: providing services to taxonomists for standard genome sequencing and annotation.</title>
        <authorList>
            <consortium name="The Broad Institute Genomics Platform"/>
            <consortium name="The Broad Institute Genome Sequencing Center for Infectious Disease"/>
            <person name="Wu L."/>
            <person name="Ma J."/>
        </authorList>
    </citation>
    <scope>NUCLEOTIDE SEQUENCE [LARGE SCALE GENOMIC DNA]</scope>
    <source>
        <strain evidence="3">KCTC 42875</strain>
    </source>
</reference>
<feature type="compositionally biased region" description="Polar residues" evidence="1">
    <location>
        <begin position="287"/>
        <end position="314"/>
    </location>
</feature>
<evidence type="ECO:0000313" key="3">
    <source>
        <dbReference type="Proteomes" id="UP001595740"/>
    </source>
</evidence>
<keyword evidence="3" id="KW-1185">Reference proteome</keyword>
<organism evidence="2 3">
    <name type="scientific">Lysobacter cavernae</name>
    <dbReference type="NCBI Taxonomy" id="1685901"/>
    <lineage>
        <taxon>Bacteria</taxon>
        <taxon>Pseudomonadati</taxon>
        <taxon>Pseudomonadota</taxon>
        <taxon>Gammaproteobacteria</taxon>
        <taxon>Lysobacterales</taxon>
        <taxon>Lysobacteraceae</taxon>
        <taxon>Lysobacter</taxon>
    </lineage>
</organism>
<name>A0ABV7RP23_9GAMM</name>
<evidence type="ECO:0008006" key="4">
    <source>
        <dbReference type="Google" id="ProtNLM"/>
    </source>
</evidence>
<feature type="compositionally biased region" description="Low complexity" evidence="1">
    <location>
        <begin position="17"/>
        <end position="28"/>
    </location>
</feature>
<protein>
    <recommendedName>
        <fullName evidence="4">Avirulence protein</fullName>
    </recommendedName>
</protein>
<comment type="caution">
    <text evidence="2">The sequence shown here is derived from an EMBL/GenBank/DDBJ whole genome shotgun (WGS) entry which is preliminary data.</text>
</comment>
<gene>
    <name evidence="2" type="ORF">ACFOLC_00890</name>
</gene>
<dbReference type="Proteomes" id="UP001595740">
    <property type="component" value="Unassembled WGS sequence"/>
</dbReference>
<evidence type="ECO:0000256" key="1">
    <source>
        <dbReference type="SAM" id="MobiDB-lite"/>
    </source>
</evidence>